<dbReference type="EMBL" id="JAUCGM010000004">
    <property type="protein sequence ID" value="MDM8561772.1"/>
    <property type="molecule type" value="Genomic_DNA"/>
</dbReference>
<evidence type="ECO:0000313" key="4">
    <source>
        <dbReference type="EMBL" id="MDM8561772.1"/>
    </source>
</evidence>
<evidence type="ECO:0008006" key="6">
    <source>
        <dbReference type="Google" id="ProtNLM"/>
    </source>
</evidence>
<dbReference type="SMART" id="SM00028">
    <property type="entry name" value="TPR"/>
    <property type="match status" value="14"/>
</dbReference>
<sequence>MNPESWLKQLCYIANRNLSQKEWREYMGERPHEKTCPDLPQDTLGALQHIEQGEKLARDGKIDAAEKEFKEAQKLDARYMTVEPQTKAKQIFAPVLVEQGQELAREGKIDAAVMKFKEAQKLDARYMTVEPQTKAKQIFAPVLVEQGQELAREGKIDAAVIKFKEAQKLDARYMTVEPQTKAKQIFAPVLVVEQGQELAKKGEIEKAIAKFKEAQVLDSNLTFDPETKAKQIFAPVLIEQGQELAEKGKFTTAIAKYQEAQQMDSNLEIKPIWASAILKQGQELAKKRKITAAIAKYQEAQQMDSNLKISAWDWNQLCWYGRLSGHAAKVMEYCEKAVELAPKNWKMRSSRALAKTVTGNIQGAIKDFQFAIEKSDDNKWKQEMQGLLDALRRGENPLLATVLVSQGETLAREGKITAAIDKYQKAQQMDSNLKISAENWNQLCWHGRLSGHAAKVMEYCEKAVELAPKNWRMRSNRALAKTVTGNIQGAIKDFQFAIEKSDDNKWKQEMQGLLDALRRGENPLLATVLVDQGTTLVGKGKIIAAIGKYQEAQQMDSNLKISAENWNNLCWNGRLFGHAAKVMEYCEKAVELAPKNWKMRSSRALAKTVTGNIQGAIEDFQFAIEKSDDNKWKQEMQGLLDALRKGENPLLASVLVNQGKILAGKGKIIAAIDKYQEAQQMDPNLKISAEGWNWLCYGGSLYGHAAKVMNSCEKAVALAPENWGIRDSRALARALTGNIQGAIEDLQFVIEKSDDEEYKSKRQGWLDSLQKGENPFTEEVLKKLR</sequence>
<keyword evidence="1" id="KW-0677">Repeat</keyword>
<evidence type="ECO:0000256" key="3">
    <source>
        <dbReference type="PROSITE-ProRule" id="PRU00339"/>
    </source>
</evidence>
<dbReference type="PANTHER" id="PTHR44858:SF1">
    <property type="entry name" value="UDP-N-ACETYLGLUCOSAMINE--PEPTIDE N-ACETYLGLUCOSAMINYLTRANSFERASE SPINDLY-RELATED"/>
    <property type="match status" value="1"/>
</dbReference>
<evidence type="ECO:0000256" key="1">
    <source>
        <dbReference type="ARBA" id="ARBA00022737"/>
    </source>
</evidence>
<dbReference type="Proteomes" id="UP001171945">
    <property type="component" value="Unassembled WGS sequence"/>
</dbReference>
<organism evidence="4 5">
    <name type="scientific">Candidatus Marithioploca araucensis</name>
    <dbReference type="NCBI Taxonomy" id="70273"/>
    <lineage>
        <taxon>Bacteria</taxon>
        <taxon>Pseudomonadati</taxon>
        <taxon>Pseudomonadota</taxon>
        <taxon>Gammaproteobacteria</taxon>
        <taxon>Thiotrichales</taxon>
        <taxon>Thiotrichaceae</taxon>
        <taxon>Candidatus Marithioploca</taxon>
    </lineage>
</organism>
<keyword evidence="5" id="KW-1185">Reference proteome</keyword>
<protein>
    <recommendedName>
        <fullName evidence="6">Tetratricopeptide repeat protein</fullName>
    </recommendedName>
</protein>
<dbReference type="PANTHER" id="PTHR44858">
    <property type="entry name" value="TETRATRICOPEPTIDE REPEAT PROTEIN 6"/>
    <property type="match status" value="1"/>
</dbReference>
<dbReference type="Gene3D" id="1.25.40.10">
    <property type="entry name" value="Tetratricopeptide repeat domain"/>
    <property type="match status" value="5"/>
</dbReference>
<evidence type="ECO:0000256" key="2">
    <source>
        <dbReference type="ARBA" id="ARBA00022803"/>
    </source>
</evidence>
<dbReference type="PROSITE" id="PS50005">
    <property type="entry name" value="TPR"/>
    <property type="match status" value="2"/>
</dbReference>
<reference evidence="4" key="1">
    <citation type="submission" date="2023-06" db="EMBL/GenBank/DDBJ databases">
        <title>Uncultivated large filamentous bacteria from sulfidic sediments reveal new species and different genomic features in energy metabolism and defense.</title>
        <authorList>
            <person name="Fonseca A."/>
        </authorList>
    </citation>
    <scope>NUCLEOTIDE SEQUENCE</scope>
    <source>
        <strain evidence="4">HSG4</strain>
    </source>
</reference>
<gene>
    <name evidence="4" type="ORF">QUF54_00280</name>
</gene>
<feature type="repeat" description="TPR" evidence="3">
    <location>
        <begin position="652"/>
        <end position="685"/>
    </location>
</feature>
<evidence type="ECO:0000313" key="5">
    <source>
        <dbReference type="Proteomes" id="UP001171945"/>
    </source>
</evidence>
<keyword evidence="2 3" id="KW-0802">TPR repeat</keyword>
<name>A0ABT7VQ35_9GAMM</name>
<dbReference type="InterPro" id="IPR019734">
    <property type="entry name" value="TPR_rpt"/>
</dbReference>
<dbReference type="InterPro" id="IPR050498">
    <property type="entry name" value="Ycf3"/>
</dbReference>
<proteinExistence type="predicted"/>
<dbReference type="InterPro" id="IPR011990">
    <property type="entry name" value="TPR-like_helical_dom_sf"/>
</dbReference>
<accession>A0ABT7VQ35</accession>
<dbReference type="SUPFAM" id="SSF48452">
    <property type="entry name" value="TPR-like"/>
    <property type="match status" value="4"/>
</dbReference>
<feature type="repeat" description="TPR" evidence="3">
    <location>
        <begin position="400"/>
        <end position="433"/>
    </location>
</feature>
<comment type="caution">
    <text evidence="4">The sequence shown here is derived from an EMBL/GenBank/DDBJ whole genome shotgun (WGS) entry which is preliminary data.</text>
</comment>